<evidence type="ECO:0000313" key="8">
    <source>
        <dbReference type="Proteomes" id="UP000630923"/>
    </source>
</evidence>
<keyword evidence="5" id="KW-0012">Acyltransferase</keyword>
<comment type="similarity">
    <text evidence="1">Belongs to the FemABX family.</text>
</comment>
<keyword evidence="2" id="KW-0808">Transferase</keyword>
<gene>
    <name evidence="7" type="ORF">GCM10017044_02870</name>
</gene>
<dbReference type="InterPro" id="IPR050644">
    <property type="entry name" value="PG_Glycine_Bridge_Synth"/>
</dbReference>
<protein>
    <submittedName>
        <fullName evidence="7">Acetyltransferase</fullName>
    </submittedName>
</protein>
<reference evidence="7" key="2">
    <citation type="submission" date="2020-09" db="EMBL/GenBank/DDBJ databases">
        <authorList>
            <person name="Sun Q."/>
            <person name="Kim S."/>
        </authorList>
    </citation>
    <scope>NUCLEOTIDE SEQUENCE</scope>
    <source>
        <strain evidence="7">KCTC 42590</strain>
    </source>
</reference>
<reference evidence="7" key="1">
    <citation type="journal article" date="2014" name="Int. J. Syst. Evol. Microbiol.">
        <title>Complete genome sequence of Corynebacterium casei LMG S-19264T (=DSM 44701T), isolated from a smear-ripened cheese.</title>
        <authorList>
            <consortium name="US DOE Joint Genome Institute (JGI-PGF)"/>
            <person name="Walter F."/>
            <person name="Albersmeier A."/>
            <person name="Kalinowski J."/>
            <person name="Ruckert C."/>
        </authorList>
    </citation>
    <scope>NUCLEOTIDE SEQUENCE</scope>
    <source>
        <strain evidence="7">KCTC 42590</strain>
    </source>
</reference>
<dbReference type="GO" id="GO:0016755">
    <property type="term" value="F:aminoacyltransferase activity"/>
    <property type="evidence" value="ECO:0007669"/>
    <property type="project" value="InterPro"/>
</dbReference>
<keyword evidence="3" id="KW-0133">Cell shape</keyword>
<dbReference type="PANTHER" id="PTHR36174:SF1">
    <property type="entry name" value="LIPID II:GLYCINE GLYCYLTRANSFERASE"/>
    <property type="match status" value="1"/>
</dbReference>
<dbReference type="EMBL" id="BNCI01000001">
    <property type="protein sequence ID" value="GHF12353.1"/>
    <property type="molecule type" value="Genomic_DNA"/>
</dbReference>
<keyword evidence="8" id="KW-1185">Reference proteome</keyword>
<dbReference type="GO" id="GO:0071555">
    <property type="term" value="P:cell wall organization"/>
    <property type="evidence" value="ECO:0007669"/>
    <property type="project" value="UniProtKB-KW"/>
</dbReference>
<dbReference type="Gene3D" id="3.40.630.30">
    <property type="match status" value="1"/>
</dbReference>
<dbReference type="InterPro" id="IPR016181">
    <property type="entry name" value="Acyl_CoA_acyltransferase"/>
</dbReference>
<evidence type="ECO:0000313" key="7">
    <source>
        <dbReference type="EMBL" id="GHF12353.1"/>
    </source>
</evidence>
<dbReference type="PANTHER" id="PTHR36174">
    <property type="entry name" value="LIPID II:GLYCINE GLYCYLTRANSFERASE"/>
    <property type="match status" value="1"/>
</dbReference>
<dbReference type="SUPFAM" id="SSF55729">
    <property type="entry name" value="Acyl-CoA N-acyltransferases (Nat)"/>
    <property type="match status" value="1"/>
</dbReference>
<dbReference type="PROSITE" id="PS51191">
    <property type="entry name" value="FEMABX"/>
    <property type="match status" value="1"/>
</dbReference>
<dbReference type="Pfam" id="PF02388">
    <property type="entry name" value="FemAB"/>
    <property type="match status" value="1"/>
</dbReference>
<comment type="caution">
    <text evidence="7">The sequence shown here is derived from an EMBL/GenBank/DDBJ whole genome shotgun (WGS) entry which is preliminary data.</text>
</comment>
<keyword evidence="6" id="KW-0961">Cell wall biogenesis/degradation</keyword>
<dbReference type="Proteomes" id="UP000630923">
    <property type="component" value="Unassembled WGS sequence"/>
</dbReference>
<evidence type="ECO:0000256" key="6">
    <source>
        <dbReference type="ARBA" id="ARBA00023316"/>
    </source>
</evidence>
<dbReference type="GO" id="GO:0008360">
    <property type="term" value="P:regulation of cell shape"/>
    <property type="evidence" value="ECO:0007669"/>
    <property type="project" value="UniProtKB-KW"/>
</dbReference>
<name>A0A919E2B1_9PROT</name>
<dbReference type="InterPro" id="IPR003447">
    <property type="entry name" value="FEMABX"/>
</dbReference>
<dbReference type="GO" id="GO:0009252">
    <property type="term" value="P:peptidoglycan biosynthetic process"/>
    <property type="evidence" value="ECO:0007669"/>
    <property type="project" value="UniProtKB-KW"/>
</dbReference>
<evidence type="ECO:0000256" key="5">
    <source>
        <dbReference type="ARBA" id="ARBA00023315"/>
    </source>
</evidence>
<proteinExistence type="inferred from homology"/>
<evidence type="ECO:0000256" key="1">
    <source>
        <dbReference type="ARBA" id="ARBA00009943"/>
    </source>
</evidence>
<keyword evidence="4" id="KW-0573">Peptidoglycan synthesis</keyword>
<sequence length="318" mass="35632">MSITAKIGPLNPVSYAHVTPDMPLPLQQHWAYGLAISSYGATVYQKTLFENETPVGHALISSRKMFRFADLSVCMRGPLWYQPTNSDDPRWVDGFKALKAGHSKLRWDFFALQPDLPNIPLSRQMMKAAKTRRVMTGFSTVWLDIRPDAETLRAGLHGKWRNQLKKAEASDSTISLGGKREHQYLWLLEKEAMQRSNRRYQATPLGMTPKYISAYKQFRPKDAPPVLTVTAHKGKERIAAALFLLHGNSATYYIGWAGDEARALNIHNRVLWEAITALKERGIGFLDLGGLNTADLAGIARFKLGMGAEPVTFVGTYV</sequence>
<evidence type="ECO:0000256" key="4">
    <source>
        <dbReference type="ARBA" id="ARBA00022984"/>
    </source>
</evidence>
<evidence type="ECO:0000256" key="3">
    <source>
        <dbReference type="ARBA" id="ARBA00022960"/>
    </source>
</evidence>
<dbReference type="AlphaFoldDB" id="A0A919E2B1"/>
<organism evidence="7 8">
    <name type="scientific">Kordiimonas sediminis</name>
    <dbReference type="NCBI Taxonomy" id="1735581"/>
    <lineage>
        <taxon>Bacteria</taxon>
        <taxon>Pseudomonadati</taxon>
        <taxon>Pseudomonadota</taxon>
        <taxon>Alphaproteobacteria</taxon>
        <taxon>Kordiimonadales</taxon>
        <taxon>Kordiimonadaceae</taxon>
        <taxon>Kordiimonas</taxon>
    </lineage>
</organism>
<accession>A0A919E2B1</accession>
<evidence type="ECO:0000256" key="2">
    <source>
        <dbReference type="ARBA" id="ARBA00022679"/>
    </source>
</evidence>